<name>A0A397V114_9GLOM</name>
<dbReference type="Proteomes" id="UP000266673">
    <property type="component" value="Unassembled WGS sequence"/>
</dbReference>
<evidence type="ECO:0000256" key="1">
    <source>
        <dbReference type="SAM" id="Phobius"/>
    </source>
</evidence>
<accession>A0A397V114</accession>
<dbReference type="AlphaFoldDB" id="A0A397V114"/>
<reference evidence="2 3" key="1">
    <citation type="submission" date="2018-06" db="EMBL/GenBank/DDBJ databases">
        <title>Comparative genomics reveals the genomic features of Rhizophagus irregularis, R. cerebriforme, R. diaphanum and Gigaspora rosea, and their symbiotic lifestyle signature.</title>
        <authorList>
            <person name="Morin E."/>
            <person name="San Clemente H."/>
            <person name="Chen E.C.H."/>
            <person name="De La Providencia I."/>
            <person name="Hainaut M."/>
            <person name="Kuo A."/>
            <person name="Kohler A."/>
            <person name="Murat C."/>
            <person name="Tang N."/>
            <person name="Roy S."/>
            <person name="Loubradou J."/>
            <person name="Henrissat B."/>
            <person name="Grigoriev I.V."/>
            <person name="Corradi N."/>
            <person name="Roux C."/>
            <person name="Martin F.M."/>
        </authorList>
    </citation>
    <scope>NUCLEOTIDE SEQUENCE [LARGE SCALE GENOMIC DNA]</scope>
    <source>
        <strain evidence="2 3">DAOM 194757</strain>
    </source>
</reference>
<evidence type="ECO:0000313" key="2">
    <source>
        <dbReference type="EMBL" id="RIB15278.1"/>
    </source>
</evidence>
<keyword evidence="1" id="KW-0812">Transmembrane</keyword>
<organism evidence="2 3">
    <name type="scientific">Gigaspora rosea</name>
    <dbReference type="NCBI Taxonomy" id="44941"/>
    <lineage>
        <taxon>Eukaryota</taxon>
        <taxon>Fungi</taxon>
        <taxon>Fungi incertae sedis</taxon>
        <taxon>Mucoromycota</taxon>
        <taxon>Glomeromycotina</taxon>
        <taxon>Glomeromycetes</taxon>
        <taxon>Diversisporales</taxon>
        <taxon>Gigasporaceae</taxon>
        <taxon>Gigaspora</taxon>
    </lineage>
</organism>
<keyword evidence="3" id="KW-1185">Reference proteome</keyword>
<proteinExistence type="predicted"/>
<sequence length="175" mass="20181">MGFSLTSKVFHFWVWSISCFVESWVWNLVLRQIFVGILVWVLALEGAWYVPKRSCLGVFNVVIKFGGFGKSGSNSFVGLYFTYRRGLFCSTTLDRDELGLVNRLEAGIFRKVKVTDRGTGGPNSAERLRIRSFNLEFSKGDWRIIPKPVIQKEESMNNFKEVRKVLICLNKKFSY</sequence>
<gene>
    <name evidence="2" type="ORF">C2G38_2039494</name>
</gene>
<feature type="transmembrane region" description="Helical" evidence="1">
    <location>
        <begin position="32"/>
        <end position="50"/>
    </location>
</feature>
<keyword evidence="1" id="KW-0472">Membrane</keyword>
<evidence type="ECO:0000313" key="3">
    <source>
        <dbReference type="Proteomes" id="UP000266673"/>
    </source>
</evidence>
<protein>
    <submittedName>
        <fullName evidence="2">Uncharacterized protein</fullName>
    </submittedName>
</protein>
<comment type="caution">
    <text evidence="2">The sequence shown here is derived from an EMBL/GenBank/DDBJ whole genome shotgun (WGS) entry which is preliminary data.</text>
</comment>
<keyword evidence="1" id="KW-1133">Transmembrane helix</keyword>
<dbReference type="EMBL" id="QKWP01000757">
    <property type="protein sequence ID" value="RIB15278.1"/>
    <property type="molecule type" value="Genomic_DNA"/>
</dbReference>